<gene>
    <name evidence="3" type="ORF">FNV43_RR21636</name>
</gene>
<dbReference type="Gene3D" id="3.40.33.10">
    <property type="entry name" value="CAP"/>
    <property type="match status" value="1"/>
</dbReference>
<dbReference type="AlphaFoldDB" id="A0A8K0DTK2"/>
<keyword evidence="4" id="KW-1185">Reference proteome</keyword>
<comment type="caution">
    <text evidence="3">The sequence shown here is derived from an EMBL/GenBank/DDBJ whole genome shotgun (WGS) entry which is preliminary data.</text>
</comment>
<sequence>MGISKLPIALICTLSCLAMLLLQTSHAQNTKQDYLRAHNLASAAVGVGPLKWDDKVATYAQNYANKHKADCKMVHSGGPYGENLAWSRGNLSSTAAVKLWVDAKAYYNYNSNSCAAGKQCGHYTQVVWRQSVRVGCAKVRYLHYFQL</sequence>
<dbReference type="Pfam" id="PF00188">
    <property type="entry name" value="CAP"/>
    <property type="match status" value="1"/>
</dbReference>
<dbReference type="SUPFAM" id="SSF55797">
    <property type="entry name" value="PR-1-like"/>
    <property type="match status" value="1"/>
</dbReference>
<evidence type="ECO:0000313" key="4">
    <source>
        <dbReference type="Proteomes" id="UP000796880"/>
    </source>
</evidence>
<dbReference type="PANTHER" id="PTHR10334">
    <property type="entry name" value="CYSTEINE-RICH SECRETORY PROTEIN-RELATED"/>
    <property type="match status" value="1"/>
</dbReference>
<dbReference type="PROSITE" id="PS01009">
    <property type="entry name" value="CRISP_1"/>
    <property type="match status" value="1"/>
</dbReference>
<organism evidence="3 4">
    <name type="scientific">Rhamnella rubrinervis</name>
    <dbReference type="NCBI Taxonomy" id="2594499"/>
    <lineage>
        <taxon>Eukaryota</taxon>
        <taxon>Viridiplantae</taxon>
        <taxon>Streptophyta</taxon>
        <taxon>Embryophyta</taxon>
        <taxon>Tracheophyta</taxon>
        <taxon>Spermatophyta</taxon>
        <taxon>Magnoliopsida</taxon>
        <taxon>eudicotyledons</taxon>
        <taxon>Gunneridae</taxon>
        <taxon>Pentapetalae</taxon>
        <taxon>rosids</taxon>
        <taxon>fabids</taxon>
        <taxon>Rosales</taxon>
        <taxon>Rhamnaceae</taxon>
        <taxon>rhamnoid group</taxon>
        <taxon>Rhamneae</taxon>
        <taxon>Rhamnella</taxon>
    </lineage>
</organism>
<proteinExistence type="predicted"/>
<name>A0A8K0DTK2_9ROSA</name>
<dbReference type="GO" id="GO:0005576">
    <property type="term" value="C:extracellular region"/>
    <property type="evidence" value="ECO:0007669"/>
    <property type="project" value="InterPro"/>
</dbReference>
<protein>
    <recommendedName>
        <fullName evidence="2">SCP domain-containing protein</fullName>
    </recommendedName>
</protein>
<dbReference type="CDD" id="cd05381">
    <property type="entry name" value="CAP_PR-1"/>
    <property type="match status" value="1"/>
</dbReference>
<dbReference type="PRINTS" id="PR00837">
    <property type="entry name" value="V5TPXLIKE"/>
</dbReference>
<dbReference type="InterPro" id="IPR001283">
    <property type="entry name" value="CRISP-related"/>
</dbReference>
<accession>A0A8K0DTK2</accession>
<dbReference type="FunFam" id="3.40.33.10:FF:000004">
    <property type="entry name" value="CAP, cysteine-rich secretory protein, antigen 5"/>
    <property type="match status" value="1"/>
</dbReference>
<feature type="domain" description="SCP" evidence="2">
    <location>
        <begin position="29"/>
        <end position="145"/>
    </location>
</feature>
<dbReference type="InterPro" id="IPR018244">
    <property type="entry name" value="Allrgn_V5/Tpx1_CS"/>
</dbReference>
<feature type="chain" id="PRO_5035460949" description="SCP domain-containing protein" evidence="1">
    <location>
        <begin position="28"/>
        <end position="147"/>
    </location>
</feature>
<dbReference type="SMART" id="SM00198">
    <property type="entry name" value="SCP"/>
    <property type="match status" value="1"/>
</dbReference>
<evidence type="ECO:0000256" key="1">
    <source>
        <dbReference type="SAM" id="SignalP"/>
    </source>
</evidence>
<dbReference type="InterPro" id="IPR035940">
    <property type="entry name" value="CAP_sf"/>
</dbReference>
<evidence type="ECO:0000313" key="3">
    <source>
        <dbReference type="EMBL" id="KAF3434551.1"/>
    </source>
</evidence>
<dbReference type="OrthoDB" id="337038at2759"/>
<dbReference type="EMBL" id="VOIH02000010">
    <property type="protein sequence ID" value="KAF3434551.1"/>
    <property type="molecule type" value="Genomic_DNA"/>
</dbReference>
<feature type="signal peptide" evidence="1">
    <location>
        <begin position="1"/>
        <end position="27"/>
    </location>
</feature>
<reference evidence="3" key="1">
    <citation type="submission" date="2020-03" db="EMBL/GenBank/DDBJ databases">
        <title>A high-quality chromosome-level genome assembly of a woody plant with both climbing and erect habits, Rhamnella rubrinervis.</title>
        <authorList>
            <person name="Lu Z."/>
            <person name="Yang Y."/>
            <person name="Zhu X."/>
            <person name="Sun Y."/>
        </authorList>
    </citation>
    <scope>NUCLEOTIDE SEQUENCE</scope>
    <source>
        <strain evidence="3">BYM</strain>
        <tissue evidence="3">Leaf</tissue>
    </source>
</reference>
<dbReference type="InterPro" id="IPR014044">
    <property type="entry name" value="CAP_dom"/>
</dbReference>
<dbReference type="Proteomes" id="UP000796880">
    <property type="component" value="Unassembled WGS sequence"/>
</dbReference>
<keyword evidence="1" id="KW-0732">Signal</keyword>
<evidence type="ECO:0000259" key="2">
    <source>
        <dbReference type="SMART" id="SM00198"/>
    </source>
</evidence>